<dbReference type="PANTHER" id="PTHR43214:SF24">
    <property type="entry name" value="TRANSCRIPTIONAL REGULATORY PROTEIN NARL-RELATED"/>
    <property type="match status" value="1"/>
</dbReference>
<dbReference type="InterPro" id="IPR039420">
    <property type="entry name" value="WalR-like"/>
</dbReference>
<accession>A0AA37F6D7</accession>
<reference evidence="6" key="1">
    <citation type="journal article" date="2014" name="Int. J. Syst. Evol. Microbiol.">
        <title>Complete genome sequence of Corynebacterium casei LMG S-19264T (=DSM 44701T), isolated from a smear-ripened cheese.</title>
        <authorList>
            <consortium name="US DOE Joint Genome Institute (JGI-PGF)"/>
            <person name="Walter F."/>
            <person name="Albersmeier A."/>
            <person name="Kalinowski J."/>
            <person name="Ruckert C."/>
        </authorList>
    </citation>
    <scope>NUCLEOTIDE SEQUENCE</scope>
    <source>
        <strain evidence="6">JCM 3093</strain>
    </source>
</reference>
<proteinExistence type="predicted"/>
<dbReference type="InterPro" id="IPR011006">
    <property type="entry name" value="CheY-like_superfamily"/>
</dbReference>
<keyword evidence="3" id="KW-0804">Transcription</keyword>
<evidence type="ECO:0000313" key="6">
    <source>
        <dbReference type="EMBL" id="GGK84038.1"/>
    </source>
</evidence>
<dbReference type="Gene3D" id="3.40.50.2300">
    <property type="match status" value="1"/>
</dbReference>
<organism evidence="6 7">
    <name type="scientific">Planomonospora parontospora</name>
    <dbReference type="NCBI Taxonomy" id="58119"/>
    <lineage>
        <taxon>Bacteria</taxon>
        <taxon>Bacillati</taxon>
        <taxon>Actinomycetota</taxon>
        <taxon>Actinomycetes</taxon>
        <taxon>Streptosporangiales</taxon>
        <taxon>Streptosporangiaceae</taxon>
        <taxon>Planomonospora</taxon>
    </lineage>
</organism>
<evidence type="ECO:0000256" key="4">
    <source>
        <dbReference type="PROSITE-ProRule" id="PRU00169"/>
    </source>
</evidence>
<feature type="domain" description="Response regulatory" evidence="5">
    <location>
        <begin position="1"/>
        <end position="69"/>
    </location>
</feature>
<gene>
    <name evidence="6" type="ORF">GCM10010126_49090</name>
</gene>
<dbReference type="InterPro" id="IPR001789">
    <property type="entry name" value="Sig_transdc_resp-reg_receiver"/>
</dbReference>
<dbReference type="InterPro" id="IPR058245">
    <property type="entry name" value="NreC/VraR/RcsB-like_REC"/>
</dbReference>
<reference evidence="6" key="2">
    <citation type="submission" date="2022-09" db="EMBL/GenBank/DDBJ databases">
        <authorList>
            <person name="Sun Q."/>
            <person name="Ohkuma M."/>
        </authorList>
    </citation>
    <scope>NUCLEOTIDE SEQUENCE</scope>
    <source>
        <strain evidence="6">JCM 3093</strain>
    </source>
</reference>
<evidence type="ECO:0000259" key="5">
    <source>
        <dbReference type="PROSITE" id="PS50110"/>
    </source>
</evidence>
<dbReference type="CDD" id="cd17535">
    <property type="entry name" value="REC_NarL-like"/>
    <property type="match status" value="1"/>
</dbReference>
<dbReference type="PROSITE" id="PS50110">
    <property type="entry name" value="RESPONSE_REGULATORY"/>
    <property type="match status" value="1"/>
</dbReference>
<protein>
    <recommendedName>
        <fullName evidence="5">Response regulatory domain-containing protein</fullName>
    </recommendedName>
</protein>
<feature type="modified residue" description="4-aspartylphosphate" evidence="4">
    <location>
        <position position="4"/>
    </location>
</feature>
<comment type="caution">
    <text evidence="6">The sequence shown here is derived from an EMBL/GenBank/DDBJ whole genome shotgun (WGS) entry which is preliminary data.</text>
</comment>
<keyword evidence="4" id="KW-0597">Phosphoprotein</keyword>
<evidence type="ECO:0000256" key="1">
    <source>
        <dbReference type="ARBA" id="ARBA00023015"/>
    </source>
</evidence>
<dbReference type="SUPFAM" id="SSF52172">
    <property type="entry name" value="CheY-like"/>
    <property type="match status" value="1"/>
</dbReference>
<dbReference type="EMBL" id="BMQD01000016">
    <property type="protein sequence ID" value="GGK84038.1"/>
    <property type="molecule type" value="Genomic_DNA"/>
</dbReference>
<name>A0AA37F6D7_9ACTN</name>
<sequence length="96" mass="10447">MPMDVRMPRMDGLAATRELARRSPATRVVVVTTFENDQPVWGALRAGAVGHVLKRAPAAELVETVEEAGAMVRQGSRSRPIYTYLVGCAENVAFYG</sequence>
<keyword evidence="2" id="KW-0238">DNA-binding</keyword>
<dbReference type="AlphaFoldDB" id="A0AA37F6D7"/>
<keyword evidence="1" id="KW-0805">Transcription regulation</keyword>
<evidence type="ECO:0000256" key="2">
    <source>
        <dbReference type="ARBA" id="ARBA00023125"/>
    </source>
</evidence>
<evidence type="ECO:0000313" key="7">
    <source>
        <dbReference type="Proteomes" id="UP000627984"/>
    </source>
</evidence>
<dbReference type="GO" id="GO:0003677">
    <property type="term" value="F:DNA binding"/>
    <property type="evidence" value="ECO:0007669"/>
    <property type="project" value="UniProtKB-KW"/>
</dbReference>
<dbReference type="Proteomes" id="UP000627984">
    <property type="component" value="Unassembled WGS sequence"/>
</dbReference>
<dbReference type="PANTHER" id="PTHR43214">
    <property type="entry name" value="TWO-COMPONENT RESPONSE REGULATOR"/>
    <property type="match status" value="1"/>
</dbReference>
<dbReference type="Pfam" id="PF00072">
    <property type="entry name" value="Response_reg"/>
    <property type="match status" value="1"/>
</dbReference>
<dbReference type="GO" id="GO:0000160">
    <property type="term" value="P:phosphorelay signal transduction system"/>
    <property type="evidence" value="ECO:0007669"/>
    <property type="project" value="InterPro"/>
</dbReference>
<evidence type="ECO:0000256" key="3">
    <source>
        <dbReference type="ARBA" id="ARBA00023163"/>
    </source>
</evidence>